<keyword evidence="6 11" id="KW-0808">Transferase</keyword>
<dbReference type="AlphaFoldDB" id="A0A380TLD0"/>
<sequence>MDGAGTAMQVTVNGEAKAVDGPLTVAQMLTRFGLDSRKVAVERNLEIVPRSGYEREPVRDGDRFEIVHFIGGGAPDAAPGGVGDAADECADPLVGAGRSFRSRLLVGTGKYKDFPETARAIEASGAEIVTVAVRRVNVSDPSQPMLVDYVDPKKYTYLPNTAGCFNAADAVRTLKLAREAGGWDLVKLEVLGDAKTLYPNMLETLAAAEILIKDGFKVMVYCTDDPILAKRLEEMGCVAVMPLAAPIGSGLGIQNPVNIRLIVEQAQVPVLVDAGVGTASDAAVAMELGCDGVLLNTAIAEAKDPIKMAYAMRYAVQAGRLAYKAGRMAKKLYADPSSPLAGLI</sequence>
<evidence type="ECO:0000259" key="10">
    <source>
        <dbReference type="Pfam" id="PF05690"/>
    </source>
</evidence>
<dbReference type="Gene3D" id="3.10.20.30">
    <property type="match status" value="1"/>
</dbReference>
<dbReference type="InterPro" id="IPR012675">
    <property type="entry name" value="Beta-grasp_dom_sf"/>
</dbReference>
<comment type="pathway">
    <text evidence="3">Cofactor biosynthesis; thiamine diphosphate biosynthesis.</text>
</comment>
<dbReference type="InterPro" id="IPR010035">
    <property type="entry name" value="Thi_S"/>
</dbReference>
<dbReference type="EMBL" id="UIDG01000623">
    <property type="protein sequence ID" value="SUS08494.1"/>
    <property type="molecule type" value="Genomic_DNA"/>
</dbReference>
<protein>
    <recommendedName>
        <fullName evidence="4">thiazole synthase</fullName>
        <ecNumber evidence="4">2.8.1.10</ecNumber>
    </recommendedName>
</protein>
<dbReference type="PANTHER" id="PTHR34266:SF2">
    <property type="entry name" value="THIAZOLE SYNTHASE"/>
    <property type="match status" value="1"/>
</dbReference>
<dbReference type="GO" id="GO:1990107">
    <property type="term" value="F:thiazole synthase activity"/>
    <property type="evidence" value="ECO:0007669"/>
    <property type="project" value="UniProtKB-EC"/>
</dbReference>
<comment type="subcellular location">
    <subcellularLocation>
        <location evidence="2">Cytoplasm</location>
    </subcellularLocation>
</comment>
<dbReference type="InterPro" id="IPR003749">
    <property type="entry name" value="ThiS/MoaD-like"/>
</dbReference>
<dbReference type="EC" id="2.8.1.10" evidence="4"/>
<dbReference type="SUPFAM" id="SSF54285">
    <property type="entry name" value="MoaD/ThiS"/>
    <property type="match status" value="1"/>
</dbReference>
<dbReference type="HAMAP" id="MF_00443">
    <property type="entry name" value="ThiG"/>
    <property type="match status" value="1"/>
</dbReference>
<evidence type="ECO:0000256" key="3">
    <source>
        <dbReference type="ARBA" id="ARBA00004948"/>
    </source>
</evidence>
<keyword evidence="8" id="KW-0704">Schiff base</keyword>
<dbReference type="PANTHER" id="PTHR34266">
    <property type="entry name" value="THIAZOLE SYNTHASE"/>
    <property type="match status" value="1"/>
</dbReference>
<comment type="catalytic activity">
    <reaction evidence="9">
        <text>[ThiS sulfur-carrier protein]-C-terminal-Gly-aminoethanethioate + 2-iminoacetate + 1-deoxy-D-xylulose 5-phosphate = [ThiS sulfur-carrier protein]-C-terminal Gly-Gly + 2-[(2R,5Z)-2-carboxy-4-methylthiazol-5(2H)-ylidene]ethyl phosphate + 2 H2O + H(+)</text>
        <dbReference type="Rhea" id="RHEA:26297"/>
        <dbReference type="Rhea" id="RHEA-COMP:12909"/>
        <dbReference type="Rhea" id="RHEA-COMP:19908"/>
        <dbReference type="ChEBI" id="CHEBI:15377"/>
        <dbReference type="ChEBI" id="CHEBI:15378"/>
        <dbReference type="ChEBI" id="CHEBI:57792"/>
        <dbReference type="ChEBI" id="CHEBI:62899"/>
        <dbReference type="ChEBI" id="CHEBI:77846"/>
        <dbReference type="ChEBI" id="CHEBI:90778"/>
        <dbReference type="ChEBI" id="CHEBI:232372"/>
        <dbReference type="EC" id="2.8.1.10"/>
    </reaction>
</comment>
<comment type="function">
    <text evidence="1">Catalyzes the rearrangement of 1-deoxy-D-xylulose 5-phosphate (DXP) to produce the thiazole phosphate moiety of thiamine. Sulfur is provided by the thiocarboxylate moiety of the carrier protein ThiS. In vitro, sulfur can be provided by H(2)S.</text>
</comment>
<feature type="domain" description="Thiazole synthase ThiG" evidence="10">
    <location>
        <begin position="96"/>
        <end position="339"/>
    </location>
</feature>
<evidence type="ECO:0000256" key="8">
    <source>
        <dbReference type="ARBA" id="ARBA00023270"/>
    </source>
</evidence>
<dbReference type="FunFam" id="3.20.20.70:FF:000049">
    <property type="entry name" value="Thiazole synthase"/>
    <property type="match status" value="1"/>
</dbReference>
<dbReference type="SUPFAM" id="SSF110399">
    <property type="entry name" value="ThiG-like"/>
    <property type="match status" value="1"/>
</dbReference>
<reference evidence="11" key="1">
    <citation type="submission" date="2018-07" db="EMBL/GenBank/DDBJ databases">
        <authorList>
            <person name="Quirk P.G."/>
            <person name="Krulwich T.A."/>
        </authorList>
    </citation>
    <scope>NUCLEOTIDE SEQUENCE</scope>
</reference>
<dbReference type="Pfam" id="PF05690">
    <property type="entry name" value="ThiG"/>
    <property type="match status" value="1"/>
</dbReference>
<dbReference type="InterPro" id="IPR008867">
    <property type="entry name" value="ThiG"/>
</dbReference>
<organism evidence="11">
    <name type="scientific">metagenome</name>
    <dbReference type="NCBI Taxonomy" id="256318"/>
    <lineage>
        <taxon>unclassified sequences</taxon>
        <taxon>metagenomes</taxon>
    </lineage>
</organism>
<dbReference type="Pfam" id="PF02597">
    <property type="entry name" value="ThiS"/>
    <property type="match status" value="1"/>
</dbReference>
<keyword evidence="5" id="KW-0963">Cytoplasm</keyword>
<dbReference type="InterPro" id="IPR033983">
    <property type="entry name" value="Thiazole_synthase_ThiG"/>
</dbReference>
<evidence type="ECO:0000256" key="5">
    <source>
        <dbReference type="ARBA" id="ARBA00022490"/>
    </source>
</evidence>
<evidence type="ECO:0000256" key="1">
    <source>
        <dbReference type="ARBA" id="ARBA00002834"/>
    </source>
</evidence>
<keyword evidence="7" id="KW-0784">Thiamine biosynthesis</keyword>
<proteinExistence type="inferred from homology"/>
<evidence type="ECO:0000256" key="4">
    <source>
        <dbReference type="ARBA" id="ARBA00011960"/>
    </source>
</evidence>
<gene>
    <name evidence="11" type="primary">thiG</name>
    <name evidence="11" type="ORF">DF3PB_70041</name>
</gene>
<name>A0A380TLD0_9ZZZZ</name>
<dbReference type="InterPro" id="IPR016155">
    <property type="entry name" value="Mopterin_synth/thiamin_S_b"/>
</dbReference>
<evidence type="ECO:0000256" key="7">
    <source>
        <dbReference type="ARBA" id="ARBA00022977"/>
    </source>
</evidence>
<evidence type="ECO:0000313" key="11">
    <source>
        <dbReference type="EMBL" id="SUS08494.1"/>
    </source>
</evidence>
<dbReference type="CDD" id="cd00565">
    <property type="entry name" value="Ubl_ThiS"/>
    <property type="match status" value="1"/>
</dbReference>
<dbReference type="CDD" id="cd04728">
    <property type="entry name" value="ThiG"/>
    <property type="match status" value="1"/>
</dbReference>
<dbReference type="NCBIfam" id="TIGR01683">
    <property type="entry name" value="thiS"/>
    <property type="match status" value="1"/>
</dbReference>
<evidence type="ECO:0000256" key="2">
    <source>
        <dbReference type="ARBA" id="ARBA00004496"/>
    </source>
</evidence>
<dbReference type="Gene3D" id="3.20.20.70">
    <property type="entry name" value="Aldolase class I"/>
    <property type="match status" value="1"/>
</dbReference>
<evidence type="ECO:0000256" key="6">
    <source>
        <dbReference type="ARBA" id="ARBA00022679"/>
    </source>
</evidence>
<dbReference type="GO" id="GO:0005737">
    <property type="term" value="C:cytoplasm"/>
    <property type="evidence" value="ECO:0007669"/>
    <property type="project" value="UniProtKB-SubCell"/>
</dbReference>
<evidence type="ECO:0000256" key="9">
    <source>
        <dbReference type="ARBA" id="ARBA00049897"/>
    </source>
</evidence>
<dbReference type="InterPro" id="IPR013785">
    <property type="entry name" value="Aldolase_TIM"/>
</dbReference>
<accession>A0A380TLD0</accession>